<dbReference type="SUPFAM" id="SSF54403">
    <property type="entry name" value="Cystatin/monellin"/>
    <property type="match status" value="2"/>
</dbReference>
<evidence type="ECO:0000313" key="2">
    <source>
        <dbReference type="EMBL" id="KZE45571.1"/>
    </source>
</evidence>
<feature type="domain" description="Cell wall elongation regulator TseB-like" evidence="1">
    <location>
        <begin position="39"/>
        <end position="83"/>
    </location>
</feature>
<protein>
    <recommendedName>
        <fullName evidence="1">Cell wall elongation regulator TseB-like domain-containing protein</fullName>
    </recommendedName>
</protein>
<sequence>MMMKKWITIIVIAFVLIGGTSAFLIYKNSRSPLHKQSEAAIDRVKDETGITKIDDTSFYNGTKAYSVIIGKDENGKKKVAWVPEGKGEIIERDWDGGISKEEAVKKLKSEIEPKELLSVRLGYESVGPVWEITYLDDQEQLNYFYMLFSNGEWWKKIENL</sequence>
<accession>A0A163JQW9</accession>
<evidence type="ECO:0000313" key="3">
    <source>
        <dbReference type="Proteomes" id="UP000076510"/>
    </source>
</evidence>
<evidence type="ECO:0000259" key="1">
    <source>
        <dbReference type="Pfam" id="PF17881"/>
    </source>
</evidence>
<dbReference type="Gene3D" id="3.10.450.40">
    <property type="match status" value="2"/>
</dbReference>
<organism evidence="2 3">
    <name type="scientific">Rossellomorea marisflavi</name>
    <dbReference type="NCBI Taxonomy" id="189381"/>
    <lineage>
        <taxon>Bacteria</taxon>
        <taxon>Bacillati</taxon>
        <taxon>Bacillota</taxon>
        <taxon>Bacilli</taxon>
        <taxon>Bacillales</taxon>
        <taxon>Bacillaceae</taxon>
        <taxon>Rossellomorea</taxon>
    </lineage>
</organism>
<dbReference type="Proteomes" id="UP000076510">
    <property type="component" value="Unassembled WGS sequence"/>
</dbReference>
<dbReference type="InterPro" id="IPR046350">
    <property type="entry name" value="Cystatin_sf"/>
</dbReference>
<name>A0A163JQW9_9BACI</name>
<comment type="caution">
    <text evidence="2">The sequence shown here is derived from an EMBL/GenBank/DDBJ whole genome shotgun (WGS) entry which is preliminary data.</text>
</comment>
<gene>
    <name evidence="2" type="ORF">AV649_05175</name>
</gene>
<dbReference type="Pfam" id="PF17881">
    <property type="entry name" value="TseB"/>
    <property type="match status" value="1"/>
</dbReference>
<dbReference type="EMBL" id="LQQY01000034">
    <property type="protein sequence ID" value="KZE45571.1"/>
    <property type="molecule type" value="Genomic_DNA"/>
</dbReference>
<proteinExistence type="predicted"/>
<dbReference type="InterPro" id="IPR041401">
    <property type="entry name" value="TseB-like_dom"/>
</dbReference>
<dbReference type="AlphaFoldDB" id="A0A163JQW9"/>
<reference evidence="3" key="1">
    <citation type="submission" date="2016-01" db="EMBL/GenBank/DDBJ databases">
        <title>Whole genome sequencing of Bhargavaea cecembensis T14.</title>
        <authorList>
            <person name="Hong K.W."/>
        </authorList>
    </citation>
    <scope>NUCLEOTIDE SEQUENCE [LARGE SCALE GENOMIC DNA]</scope>
    <source>
        <strain evidence="3">M19</strain>
    </source>
</reference>